<evidence type="ECO:0000256" key="2">
    <source>
        <dbReference type="ARBA" id="ARBA00022840"/>
    </source>
</evidence>
<evidence type="ECO:0000313" key="5">
    <source>
        <dbReference type="EMBL" id="CAD6255647.1"/>
    </source>
</evidence>
<dbReference type="Proteomes" id="UP000604825">
    <property type="component" value="Unassembled WGS sequence"/>
</dbReference>
<dbReference type="GO" id="GO:0005524">
    <property type="term" value="F:ATP binding"/>
    <property type="evidence" value="ECO:0007669"/>
    <property type="project" value="UniProtKB-KW"/>
</dbReference>
<name>A0A811QHK5_9POAL</name>
<dbReference type="GO" id="GO:0003724">
    <property type="term" value="F:RNA helicase activity"/>
    <property type="evidence" value="ECO:0007669"/>
    <property type="project" value="InterPro"/>
</dbReference>
<keyword evidence="6" id="KW-1185">Reference proteome</keyword>
<dbReference type="InterPro" id="IPR014014">
    <property type="entry name" value="RNA_helicase_DEAD_Q_motif"/>
</dbReference>
<dbReference type="EMBL" id="CAJGYO010000010">
    <property type="protein sequence ID" value="CAD6255647.1"/>
    <property type="molecule type" value="Genomic_DNA"/>
</dbReference>
<evidence type="ECO:0000259" key="4">
    <source>
        <dbReference type="PROSITE" id="PS51195"/>
    </source>
</evidence>
<organism evidence="5 6">
    <name type="scientific">Miscanthus lutarioriparius</name>
    <dbReference type="NCBI Taxonomy" id="422564"/>
    <lineage>
        <taxon>Eukaryota</taxon>
        <taxon>Viridiplantae</taxon>
        <taxon>Streptophyta</taxon>
        <taxon>Embryophyta</taxon>
        <taxon>Tracheophyta</taxon>
        <taxon>Spermatophyta</taxon>
        <taxon>Magnoliopsida</taxon>
        <taxon>Liliopsida</taxon>
        <taxon>Poales</taxon>
        <taxon>Poaceae</taxon>
        <taxon>PACMAD clade</taxon>
        <taxon>Panicoideae</taxon>
        <taxon>Andropogonodae</taxon>
        <taxon>Andropogoneae</taxon>
        <taxon>Saccharinae</taxon>
        <taxon>Miscanthus</taxon>
    </lineage>
</organism>
<dbReference type="AlphaFoldDB" id="A0A811QHK5"/>
<evidence type="ECO:0000313" key="6">
    <source>
        <dbReference type="Proteomes" id="UP000604825"/>
    </source>
</evidence>
<feature type="domain" description="DEAD-box RNA helicase Q" evidence="4">
    <location>
        <begin position="93"/>
        <end position="121"/>
    </location>
</feature>
<accession>A0A811QHK5</accession>
<feature type="short sequence motif" description="Q motif" evidence="3">
    <location>
        <begin position="93"/>
        <end position="121"/>
    </location>
</feature>
<gene>
    <name evidence="5" type="ORF">NCGR_LOCUS39188</name>
</gene>
<keyword evidence="1" id="KW-0547">Nucleotide-binding</keyword>
<dbReference type="PROSITE" id="PS51195">
    <property type="entry name" value="Q_MOTIF"/>
    <property type="match status" value="1"/>
</dbReference>
<evidence type="ECO:0000256" key="1">
    <source>
        <dbReference type="ARBA" id="ARBA00022741"/>
    </source>
</evidence>
<sequence length="179" mass="18768">MAMATTAAMGRCLLLSRSSPFRVRLLHAALSTAAPTLSPTSTPTPPPWNELLLKRLRICHLKDALSHGIPRPASRATEQSLQQGKGKRVEAAESFEELGLGEEVMAALGEMGISKPRAVVVAQALLVPAPPPSTVAAIARVDPSSSISSHKPSCALPLLPSASQAHEEAILLHLVANLS</sequence>
<protein>
    <recommendedName>
        <fullName evidence="4">DEAD-box RNA helicase Q domain-containing protein</fullName>
    </recommendedName>
</protein>
<reference evidence="5" key="1">
    <citation type="submission" date="2020-10" db="EMBL/GenBank/DDBJ databases">
        <authorList>
            <person name="Han B."/>
            <person name="Lu T."/>
            <person name="Zhao Q."/>
            <person name="Huang X."/>
            <person name="Zhao Y."/>
        </authorList>
    </citation>
    <scope>NUCLEOTIDE SEQUENCE</scope>
</reference>
<evidence type="ECO:0000256" key="3">
    <source>
        <dbReference type="PROSITE-ProRule" id="PRU00552"/>
    </source>
</evidence>
<proteinExistence type="predicted"/>
<keyword evidence="2" id="KW-0067">ATP-binding</keyword>
<comment type="caution">
    <text evidence="5">The sequence shown here is derived from an EMBL/GenBank/DDBJ whole genome shotgun (WGS) entry which is preliminary data.</text>
</comment>